<organism evidence="3 4">
    <name type="scientific">Burkholderia plantarii</name>
    <dbReference type="NCBI Taxonomy" id="41899"/>
    <lineage>
        <taxon>Bacteria</taxon>
        <taxon>Pseudomonadati</taxon>
        <taxon>Pseudomonadota</taxon>
        <taxon>Betaproteobacteria</taxon>
        <taxon>Burkholderiales</taxon>
        <taxon>Burkholderiaceae</taxon>
        <taxon>Burkholderia</taxon>
    </lineage>
</organism>
<dbReference type="AlphaFoldDB" id="A0A0B6RMF6"/>
<reference evidence="4" key="1">
    <citation type="submission" date="2011-03" db="EMBL/GenBank/DDBJ databases">
        <authorList>
            <person name="Voget S."/>
            <person name="Streit W.R."/>
            <person name="Jaeger K.E."/>
            <person name="Daniel R."/>
        </authorList>
    </citation>
    <scope>NUCLEOTIDE SEQUENCE [LARGE SCALE GENOMIC DNA]</scope>
    <source>
        <strain evidence="4">PG1</strain>
    </source>
</reference>
<keyword evidence="3" id="KW-0378">Hydrolase</keyword>
<dbReference type="GO" id="GO:0016787">
    <property type="term" value="F:hydrolase activity"/>
    <property type="evidence" value="ECO:0007669"/>
    <property type="project" value="UniProtKB-KW"/>
</dbReference>
<dbReference type="HOGENOM" id="CLU_044590_3_0_4"/>
<evidence type="ECO:0000313" key="4">
    <source>
        <dbReference type="Proteomes" id="UP000031838"/>
    </source>
</evidence>
<dbReference type="SUPFAM" id="SSF51556">
    <property type="entry name" value="Metallo-dependent hydrolases"/>
    <property type="match status" value="1"/>
</dbReference>
<dbReference type="InterPro" id="IPR052350">
    <property type="entry name" value="Metallo-dep_Lactonases"/>
</dbReference>
<dbReference type="PANTHER" id="PTHR43569:SF2">
    <property type="entry name" value="AMIDOHYDROLASE-RELATED DOMAIN-CONTAINING PROTEIN"/>
    <property type="match status" value="1"/>
</dbReference>
<dbReference type="PANTHER" id="PTHR43569">
    <property type="entry name" value="AMIDOHYDROLASE"/>
    <property type="match status" value="1"/>
</dbReference>
<name>A0A0B6RMF6_BURPL</name>
<dbReference type="InterPro" id="IPR032466">
    <property type="entry name" value="Metal_Hydrolase"/>
</dbReference>
<dbReference type="Pfam" id="PF04909">
    <property type="entry name" value="Amidohydro_2"/>
    <property type="match status" value="1"/>
</dbReference>
<dbReference type="InterPro" id="IPR006680">
    <property type="entry name" value="Amidohydro-rel"/>
</dbReference>
<proteinExistence type="inferred from homology"/>
<accession>A0A0B6RMF6</accession>
<feature type="domain" description="Amidohydrolase-related" evidence="2">
    <location>
        <begin position="5"/>
        <end position="279"/>
    </location>
</feature>
<evidence type="ECO:0000256" key="1">
    <source>
        <dbReference type="ARBA" id="ARBA00038310"/>
    </source>
</evidence>
<evidence type="ECO:0000259" key="2">
    <source>
        <dbReference type="Pfam" id="PF04909"/>
    </source>
</evidence>
<protein>
    <submittedName>
        <fullName evidence="3">Amidohydrolase</fullName>
    </submittedName>
</protein>
<keyword evidence="4" id="KW-1185">Reference proteome</keyword>
<dbReference type="Proteomes" id="UP000031838">
    <property type="component" value="Chromosome 1"/>
</dbReference>
<gene>
    <name evidence="3" type="ORF">BGL_1c19930</name>
</gene>
<sequence length="280" mass="30332">MSSRIDAHQHYWQIAARAGDWPPPELTAIHRDFGPADLAPHLRATGIDGTVLVQSLPSLDDTRYLLDLASATPSVKAVVGWVDLKAADAPAQIARFAAAPKFRGVRPMLQSLDDRWIDDAALAPAVAALLAHDLRFDALVLPAQLDALATFAQRYPDLPIVIDHAAKPPIASGAIEPWRSAMARLAALPNLHCKLSGLWTEAGDVTGGNPSAPYVQAVAELFGPRRVMWGSDWPVLRLAAHHGGYEDWVAACERDGERWFGAGAMADLFGGNARRFYRID</sequence>
<evidence type="ECO:0000313" key="3">
    <source>
        <dbReference type="EMBL" id="AJK46502.1"/>
    </source>
</evidence>
<dbReference type="EMBL" id="CP002580">
    <property type="protein sequence ID" value="AJK46502.1"/>
    <property type="molecule type" value="Genomic_DNA"/>
</dbReference>
<dbReference type="RefSeq" id="WP_042624985.1">
    <property type="nucleotide sequence ID" value="NZ_BSTO01000011.1"/>
</dbReference>
<reference evidence="3 4" key="2">
    <citation type="journal article" date="2016" name="Appl. Microbiol. Biotechnol.">
        <title>Mutations improving production and secretion of extracellular lipase by Burkholderia glumae PG1.</title>
        <authorList>
            <person name="Knapp A."/>
            <person name="Voget S."/>
            <person name="Gao R."/>
            <person name="Zaburannyi N."/>
            <person name="Krysciak D."/>
            <person name="Breuer M."/>
            <person name="Hauer B."/>
            <person name="Streit W.R."/>
            <person name="Muller R."/>
            <person name="Daniel R."/>
            <person name="Jaeger K.E."/>
        </authorList>
    </citation>
    <scope>NUCLEOTIDE SEQUENCE [LARGE SCALE GENOMIC DNA]</scope>
    <source>
        <strain evidence="3 4">PG1</strain>
    </source>
</reference>
<comment type="similarity">
    <text evidence="1">Belongs to the metallo-dependent hydrolases superfamily.</text>
</comment>
<dbReference type="KEGG" id="bgp:BGL_1c19930"/>
<dbReference type="KEGG" id="bpla:bpln_1g18250"/>
<dbReference type="Gene3D" id="3.20.20.140">
    <property type="entry name" value="Metal-dependent hydrolases"/>
    <property type="match status" value="1"/>
</dbReference>